<evidence type="ECO:0000313" key="4">
    <source>
        <dbReference type="Proteomes" id="UP000633278"/>
    </source>
</evidence>
<feature type="signal peptide" evidence="2">
    <location>
        <begin position="1"/>
        <end position="21"/>
    </location>
</feature>
<keyword evidence="4" id="KW-1185">Reference proteome</keyword>
<keyword evidence="1" id="KW-0472">Membrane</keyword>
<keyword evidence="1" id="KW-1133">Transmembrane helix</keyword>
<organism evidence="3 4">
    <name type="scientific">Polaribacter pacificus</name>
    <dbReference type="NCBI Taxonomy" id="1775173"/>
    <lineage>
        <taxon>Bacteria</taxon>
        <taxon>Pseudomonadati</taxon>
        <taxon>Bacteroidota</taxon>
        <taxon>Flavobacteriia</taxon>
        <taxon>Flavobacteriales</taxon>
        <taxon>Flavobacteriaceae</taxon>
    </lineage>
</organism>
<feature type="transmembrane region" description="Helical" evidence="1">
    <location>
        <begin position="37"/>
        <end position="54"/>
    </location>
</feature>
<dbReference type="RefSeq" id="WP_188598169.1">
    <property type="nucleotide sequence ID" value="NZ_BMJW01000001.1"/>
</dbReference>
<gene>
    <name evidence="3" type="ORF">GCM10011416_09990</name>
</gene>
<dbReference type="EMBL" id="BMJW01000001">
    <property type="protein sequence ID" value="GGG94611.1"/>
    <property type="molecule type" value="Genomic_DNA"/>
</dbReference>
<dbReference type="Proteomes" id="UP000633278">
    <property type="component" value="Unassembled WGS sequence"/>
</dbReference>
<comment type="caution">
    <text evidence="3">The sequence shown here is derived from an EMBL/GenBank/DDBJ whole genome shotgun (WGS) entry which is preliminary data.</text>
</comment>
<reference evidence="3" key="1">
    <citation type="journal article" date="2014" name="Int. J. Syst. Evol. Microbiol.">
        <title>Complete genome sequence of Corynebacterium casei LMG S-19264T (=DSM 44701T), isolated from a smear-ripened cheese.</title>
        <authorList>
            <consortium name="US DOE Joint Genome Institute (JGI-PGF)"/>
            <person name="Walter F."/>
            <person name="Albersmeier A."/>
            <person name="Kalinowski J."/>
            <person name="Ruckert C."/>
        </authorList>
    </citation>
    <scope>NUCLEOTIDE SEQUENCE</scope>
    <source>
        <strain evidence="3">CGMCC 1.15763</strain>
    </source>
</reference>
<evidence type="ECO:0000256" key="2">
    <source>
        <dbReference type="SAM" id="SignalP"/>
    </source>
</evidence>
<sequence length="58" mass="6212">MKNKIVFSLILSLAFSTLVEAQMVPPPRRPPRPPGLPIDGGVAILLIAGVAYGMKKLK</sequence>
<evidence type="ECO:0008006" key="5">
    <source>
        <dbReference type="Google" id="ProtNLM"/>
    </source>
</evidence>
<reference evidence="3" key="2">
    <citation type="submission" date="2020-09" db="EMBL/GenBank/DDBJ databases">
        <authorList>
            <person name="Sun Q."/>
            <person name="Zhou Y."/>
        </authorList>
    </citation>
    <scope>NUCLEOTIDE SEQUENCE</scope>
    <source>
        <strain evidence="3">CGMCC 1.15763</strain>
    </source>
</reference>
<dbReference type="InterPro" id="IPR058207">
    <property type="entry name" value="PID_CTERM"/>
</dbReference>
<accession>A0A917HXT0</accession>
<evidence type="ECO:0000256" key="1">
    <source>
        <dbReference type="SAM" id="Phobius"/>
    </source>
</evidence>
<name>A0A917HXT0_9FLAO</name>
<evidence type="ECO:0000313" key="3">
    <source>
        <dbReference type="EMBL" id="GGG94611.1"/>
    </source>
</evidence>
<dbReference type="NCBIfam" id="NF046080">
    <property type="entry name" value="PID_CTERM"/>
    <property type="match status" value="1"/>
</dbReference>
<feature type="chain" id="PRO_5037263702" description="PEP-CTERM sorting domain-containing protein" evidence="2">
    <location>
        <begin position="22"/>
        <end position="58"/>
    </location>
</feature>
<dbReference type="AlphaFoldDB" id="A0A917HXT0"/>
<keyword evidence="1" id="KW-0812">Transmembrane</keyword>
<proteinExistence type="predicted"/>
<keyword evidence="2" id="KW-0732">Signal</keyword>
<protein>
    <recommendedName>
        <fullName evidence="5">PEP-CTERM sorting domain-containing protein</fullName>
    </recommendedName>
</protein>